<name>A0A8J3PYU5_9ACTN</name>
<keyword evidence="1" id="KW-1133">Transmembrane helix</keyword>
<comment type="caution">
    <text evidence="2">The sequence shown here is derived from an EMBL/GenBank/DDBJ whole genome shotgun (WGS) entry which is preliminary data.</text>
</comment>
<dbReference type="EMBL" id="BONV01000041">
    <property type="protein sequence ID" value="GIG83558.1"/>
    <property type="molecule type" value="Genomic_DNA"/>
</dbReference>
<keyword evidence="3" id="KW-1185">Reference proteome</keyword>
<keyword evidence="1" id="KW-0812">Transmembrane</keyword>
<feature type="transmembrane region" description="Helical" evidence="1">
    <location>
        <begin position="6"/>
        <end position="29"/>
    </location>
</feature>
<keyword evidence="1" id="KW-0472">Membrane</keyword>
<sequence>MFGFKVGFVVVVLALFLAVAVLVVVLAAIRAGARPSASLGWRSPGLPPPISADLQNRVRVLLAEGRKAQAVKLVRAETGIVPKEAKNVVDAIASGQPIPGAAPSPADLASRVRELKASGRTHQAVMLVRDETGMGQEEAEAFINAL</sequence>
<dbReference type="InterPro" id="IPR014719">
    <property type="entry name" value="Ribosomal_bL12_C/ClpS-like"/>
</dbReference>
<proteinExistence type="predicted"/>
<evidence type="ECO:0008006" key="4">
    <source>
        <dbReference type="Google" id="ProtNLM"/>
    </source>
</evidence>
<evidence type="ECO:0000313" key="3">
    <source>
        <dbReference type="Proteomes" id="UP000630097"/>
    </source>
</evidence>
<dbReference type="RefSeq" id="WP_203886855.1">
    <property type="nucleotide sequence ID" value="NZ_BAABHH010000027.1"/>
</dbReference>
<accession>A0A8J3PYU5</accession>
<protein>
    <recommendedName>
        <fullName evidence="4">Ribosomal protein L7/L12 C-terminal domain-containing protein</fullName>
    </recommendedName>
</protein>
<evidence type="ECO:0000313" key="2">
    <source>
        <dbReference type="EMBL" id="GIG83558.1"/>
    </source>
</evidence>
<evidence type="ECO:0000256" key="1">
    <source>
        <dbReference type="SAM" id="Phobius"/>
    </source>
</evidence>
<dbReference type="Gene3D" id="3.30.1390.10">
    <property type="match status" value="1"/>
</dbReference>
<organism evidence="2 3">
    <name type="scientific">Planotetraspora kaengkrachanensis</name>
    <dbReference type="NCBI Taxonomy" id="575193"/>
    <lineage>
        <taxon>Bacteria</taxon>
        <taxon>Bacillati</taxon>
        <taxon>Actinomycetota</taxon>
        <taxon>Actinomycetes</taxon>
        <taxon>Streptosporangiales</taxon>
        <taxon>Streptosporangiaceae</taxon>
        <taxon>Planotetraspora</taxon>
    </lineage>
</organism>
<gene>
    <name evidence="2" type="ORF">Pka01_66850</name>
</gene>
<dbReference type="AlphaFoldDB" id="A0A8J3PYU5"/>
<reference evidence="2 3" key="1">
    <citation type="submission" date="2021-01" db="EMBL/GenBank/DDBJ databases">
        <title>Whole genome shotgun sequence of Planotetraspora kaengkrachanensis NBRC 104272.</title>
        <authorList>
            <person name="Komaki H."/>
            <person name="Tamura T."/>
        </authorList>
    </citation>
    <scope>NUCLEOTIDE SEQUENCE [LARGE SCALE GENOMIC DNA]</scope>
    <source>
        <strain evidence="2 3">NBRC 104272</strain>
    </source>
</reference>
<dbReference type="Proteomes" id="UP000630097">
    <property type="component" value="Unassembled WGS sequence"/>
</dbReference>